<keyword evidence="4" id="KW-1185">Reference proteome</keyword>
<feature type="transmembrane region" description="Helical" evidence="1">
    <location>
        <begin position="196"/>
        <end position="222"/>
    </location>
</feature>
<feature type="signal peptide" evidence="2">
    <location>
        <begin position="1"/>
        <end position="17"/>
    </location>
</feature>
<feature type="chain" id="PRO_5039901502" evidence="2">
    <location>
        <begin position="18"/>
        <end position="229"/>
    </location>
</feature>
<keyword evidence="1" id="KW-1133">Transmembrane helix</keyword>
<organism evidence="3 4">
    <name type="scientific">Polypedilum vanderplanki</name>
    <name type="common">Sleeping chironomid midge</name>
    <dbReference type="NCBI Taxonomy" id="319348"/>
    <lineage>
        <taxon>Eukaryota</taxon>
        <taxon>Metazoa</taxon>
        <taxon>Ecdysozoa</taxon>
        <taxon>Arthropoda</taxon>
        <taxon>Hexapoda</taxon>
        <taxon>Insecta</taxon>
        <taxon>Pterygota</taxon>
        <taxon>Neoptera</taxon>
        <taxon>Endopterygota</taxon>
        <taxon>Diptera</taxon>
        <taxon>Nematocera</taxon>
        <taxon>Chironomoidea</taxon>
        <taxon>Chironomidae</taxon>
        <taxon>Chironominae</taxon>
        <taxon>Polypedilum</taxon>
        <taxon>Polypedilum</taxon>
    </lineage>
</organism>
<reference evidence="3" key="1">
    <citation type="submission" date="2021-03" db="EMBL/GenBank/DDBJ databases">
        <title>Chromosome level genome of the anhydrobiotic midge Polypedilum vanderplanki.</title>
        <authorList>
            <person name="Yoshida Y."/>
            <person name="Kikawada T."/>
            <person name="Gusev O."/>
        </authorList>
    </citation>
    <scope>NUCLEOTIDE SEQUENCE</scope>
    <source>
        <strain evidence="3">NIAS01</strain>
        <tissue evidence="3">Whole body or cell culture</tissue>
    </source>
</reference>
<keyword evidence="1" id="KW-0472">Membrane</keyword>
<keyword evidence="2" id="KW-0732">Signal</keyword>
<dbReference type="Proteomes" id="UP001107558">
    <property type="component" value="Chromosome 3"/>
</dbReference>
<evidence type="ECO:0000256" key="1">
    <source>
        <dbReference type="SAM" id="Phobius"/>
    </source>
</evidence>
<dbReference type="EMBL" id="JADBJN010000003">
    <property type="protein sequence ID" value="KAG5670840.1"/>
    <property type="molecule type" value="Genomic_DNA"/>
</dbReference>
<gene>
    <name evidence="3" type="ORF">PVAND_001074</name>
</gene>
<evidence type="ECO:0000313" key="3">
    <source>
        <dbReference type="EMBL" id="KAG5670840.1"/>
    </source>
</evidence>
<accession>A0A9J6BM90</accession>
<evidence type="ECO:0000256" key="2">
    <source>
        <dbReference type="SAM" id="SignalP"/>
    </source>
</evidence>
<protein>
    <submittedName>
        <fullName evidence="3">Uncharacterized protein</fullName>
    </submittedName>
</protein>
<evidence type="ECO:0000313" key="4">
    <source>
        <dbReference type="Proteomes" id="UP001107558"/>
    </source>
</evidence>
<dbReference type="AlphaFoldDB" id="A0A9J6BM90"/>
<sequence length="229" mass="27955">MKLIFIIFLLNLYEIKGIRFHGSFNISQIFYNDSQTIFEYNIIPYNNSNFPFHLDEIFEFKFYDVYDKDYFFIAFLKLKIKDKSIEWNKKFSTKLDFYSGLENLSFIINVGKIGDVLTKTFDCWSSMDHYYLKIFYHKPNVHFQYIYEFTNNSRILFSTFKKFYWVIARKEVYEFDNDLNFEEFIDECKKIPITRWLLFVVFGLIFIVIFMVYLYEFVVFIVKPLGLST</sequence>
<keyword evidence="1" id="KW-0812">Transmembrane</keyword>
<proteinExistence type="predicted"/>
<comment type="caution">
    <text evidence="3">The sequence shown here is derived from an EMBL/GenBank/DDBJ whole genome shotgun (WGS) entry which is preliminary data.</text>
</comment>
<name>A0A9J6BM90_POLVA</name>